<dbReference type="AlphaFoldDB" id="A0A075WD37"/>
<dbReference type="KEGG" id="afg:AFULGI_00015830"/>
<protein>
    <submittedName>
        <fullName evidence="1">Uncharacterized protein</fullName>
    </submittedName>
</protein>
<evidence type="ECO:0000313" key="1">
    <source>
        <dbReference type="EMBL" id="AIG98345.1"/>
    </source>
</evidence>
<name>A0A075WD37_ARCFL</name>
<evidence type="ECO:0000313" key="2">
    <source>
        <dbReference type="Proteomes" id="UP000028501"/>
    </source>
</evidence>
<reference evidence="1 2" key="1">
    <citation type="submission" date="2013-07" db="EMBL/GenBank/DDBJ databases">
        <title>Genome of Archaeoglobus fulgidus.</title>
        <authorList>
            <person name="Fiebig A."/>
            <person name="Birkeland N.-K."/>
        </authorList>
    </citation>
    <scope>NUCLEOTIDE SEQUENCE [LARGE SCALE GENOMIC DNA]</scope>
    <source>
        <strain evidence="1 2">DSM 8774</strain>
    </source>
</reference>
<gene>
    <name evidence="1" type="ORF">AFULGI_00015830</name>
</gene>
<dbReference type="Proteomes" id="UP000028501">
    <property type="component" value="Chromosome"/>
</dbReference>
<proteinExistence type="predicted"/>
<dbReference type="EMBL" id="CP006577">
    <property type="protein sequence ID" value="AIG98345.1"/>
    <property type="molecule type" value="Genomic_DNA"/>
</dbReference>
<organism evidence="1 2">
    <name type="scientific">Archaeoglobus fulgidus DSM 8774</name>
    <dbReference type="NCBI Taxonomy" id="1344584"/>
    <lineage>
        <taxon>Archaea</taxon>
        <taxon>Methanobacteriati</taxon>
        <taxon>Methanobacteriota</taxon>
        <taxon>Archaeoglobi</taxon>
        <taxon>Archaeoglobales</taxon>
        <taxon>Archaeoglobaceae</taxon>
        <taxon>Archaeoglobus</taxon>
    </lineage>
</organism>
<dbReference type="HOGENOM" id="CLU_2284893_0_0_2"/>
<sequence length="101" mass="11558">MVLSINRLNGILHSELAVDVSDVDLEYIRNITGKDITVINATVGKFSTSFIVIEPQEVDSDDLGFESLNEVVDKQYPKKYLTFYLHGSRAVQLYWDEFKEI</sequence>
<accession>A0A075WD37</accession>